<comment type="subcellular location">
    <subcellularLocation>
        <location evidence="2">Cytoplasm</location>
    </subcellularLocation>
    <subcellularLocation>
        <location evidence="1">Nucleus</location>
    </subcellularLocation>
</comment>
<dbReference type="GO" id="GO:0003723">
    <property type="term" value="F:RNA binding"/>
    <property type="evidence" value="ECO:0007669"/>
    <property type="project" value="UniProtKB-KW"/>
</dbReference>
<reference evidence="11" key="3">
    <citation type="submission" date="2018-07" db="EMBL/GenBank/DDBJ databases">
        <authorList>
            <person name="Mckenzie S.K."/>
            <person name="Kronauer D.J.C."/>
        </authorList>
    </citation>
    <scope>NUCLEOTIDE SEQUENCE</scope>
    <source>
        <strain evidence="11">Clonal line C1</strain>
    </source>
</reference>
<dbReference type="Proteomes" id="UP000279307">
    <property type="component" value="Chromosome 9"/>
</dbReference>
<evidence type="ECO:0000256" key="5">
    <source>
        <dbReference type="ARBA" id="ARBA00022552"/>
    </source>
</evidence>
<evidence type="ECO:0000256" key="2">
    <source>
        <dbReference type="ARBA" id="ARBA00004496"/>
    </source>
</evidence>
<organism evidence="10 12">
    <name type="scientific">Ooceraea biroi</name>
    <name type="common">Clonal raider ant</name>
    <name type="synonym">Cerapachys biroi</name>
    <dbReference type="NCBI Taxonomy" id="2015173"/>
    <lineage>
        <taxon>Eukaryota</taxon>
        <taxon>Metazoa</taxon>
        <taxon>Ecdysozoa</taxon>
        <taxon>Arthropoda</taxon>
        <taxon>Hexapoda</taxon>
        <taxon>Insecta</taxon>
        <taxon>Pterygota</taxon>
        <taxon>Neoptera</taxon>
        <taxon>Endopterygota</taxon>
        <taxon>Hymenoptera</taxon>
        <taxon>Apocrita</taxon>
        <taxon>Aculeata</taxon>
        <taxon>Formicoidea</taxon>
        <taxon>Formicidae</taxon>
        <taxon>Dorylinae</taxon>
        <taxon>Ooceraea</taxon>
    </lineage>
</organism>
<dbReference type="PANTHER" id="PTHR11953:SF2">
    <property type="entry name" value="EXOSOME COMPLEX COMPONENT MTR3"/>
    <property type="match status" value="1"/>
</dbReference>
<keyword evidence="7" id="KW-0694">RNA-binding</keyword>
<dbReference type="GO" id="GO:0071051">
    <property type="term" value="P:poly(A)-dependent snoRNA 3'-end processing"/>
    <property type="evidence" value="ECO:0007669"/>
    <property type="project" value="TreeGrafter"/>
</dbReference>
<dbReference type="GO" id="GO:0005730">
    <property type="term" value="C:nucleolus"/>
    <property type="evidence" value="ECO:0007669"/>
    <property type="project" value="TreeGrafter"/>
</dbReference>
<dbReference type="AlphaFoldDB" id="A0A026WSQ6"/>
<reference evidence="10 12" key="1">
    <citation type="journal article" date="2014" name="Curr. Biol.">
        <title>The genome of the clonal raider ant Cerapachys biroi.</title>
        <authorList>
            <person name="Oxley P.R."/>
            <person name="Ji L."/>
            <person name="Fetter-Pruneda I."/>
            <person name="McKenzie S.K."/>
            <person name="Li C."/>
            <person name="Hu H."/>
            <person name="Zhang G."/>
            <person name="Kronauer D.J."/>
        </authorList>
    </citation>
    <scope>NUCLEOTIDE SEQUENCE [LARGE SCALE GENOMIC DNA]</scope>
</reference>
<dbReference type="SUPFAM" id="SSF54211">
    <property type="entry name" value="Ribosomal protein S5 domain 2-like"/>
    <property type="match status" value="1"/>
</dbReference>
<dbReference type="OrthoDB" id="2504340at2759"/>
<dbReference type="Gene3D" id="3.30.230.70">
    <property type="entry name" value="GHMP Kinase, N-terminal domain"/>
    <property type="match status" value="1"/>
</dbReference>
<dbReference type="InterPro" id="IPR020568">
    <property type="entry name" value="Ribosomal_Su5_D2-typ_SF"/>
</dbReference>
<evidence type="ECO:0000259" key="9">
    <source>
        <dbReference type="Pfam" id="PF01138"/>
    </source>
</evidence>
<proteinExistence type="inferred from homology"/>
<evidence type="ECO:0000256" key="6">
    <source>
        <dbReference type="ARBA" id="ARBA00022835"/>
    </source>
</evidence>
<feature type="domain" description="Exoribonuclease phosphorolytic" evidence="9">
    <location>
        <begin position="45"/>
        <end position="173"/>
    </location>
</feature>
<dbReference type="EMBL" id="KK107119">
    <property type="protein sequence ID" value="EZA58696.1"/>
    <property type="molecule type" value="Genomic_DNA"/>
</dbReference>
<keyword evidence="6" id="KW-0271">Exosome</keyword>
<dbReference type="InterPro" id="IPR027408">
    <property type="entry name" value="PNPase/RNase_PH_dom_sf"/>
</dbReference>
<dbReference type="OMA" id="NIKEDPY"/>
<evidence type="ECO:0000256" key="4">
    <source>
        <dbReference type="ARBA" id="ARBA00022490"/>
    </source>
</evidence>
<protein>
    <submittedName>
        <fullName evidence="10">Exosome complex component MTR3</fullName>
    </submittedName>
</protein>
<evidence type="ECO:0000313" key="11">
    <source>
        <dbReference type="EMBL" id="RLU18434.1"/>
    </source>
</evidence>
<keyword evidence="4" id="KW-0963">Cytoplasm</keyword>
<evidence type="ECO:0000313" key="13">
    <source>
        <dbReference type="Proteomes" id="UP000279307"/>
    </source>
</evidence>
<gene>
    <name evidence="11" type="ORF">DMN91_008791</name>
    <name evidence="10" type="ORF">X777_14865</name>
</gene>
<dbReference type="GO" id="GO:0006364">
    <property type="term" value="P:rRNA processing"/>
    <property type="evidence" value="ECO:0007669"/>
    <property type="project" value="UniProtKB-KW"/>
</dbReference>
<evidence type="ECO:0000313" key="12">
    <source>
        <dbReference type="Proteomes" id="UP000053097"/>
    </source>
</evidence>
<dbReference type="EMBL" id="QOIP01000009">
    <property type="protein sequence ID" value="RLU18434.1"/>
    <property type="molecule type" value="Genomic_DNA"/>
</dbReference>
<evidence type="ECO:0000313" key="10">
    <source>
        <dbReference type="EMBL" id="EZA58696.1"/>
    </source>
</evidence>
<dbReference type="InterPro" id="IPR001247">
    <property type="entry name" value="ExoRNase_PH_dom1"/>
</dbReference>
<evidence type="ECO:0000256" key="1">
    <source>
        <dbReference type="ARBA" id="ARBA00004123"/>
    </source>
</evidence>
<dbReference type="STRING" id="2015173.A0A026WSQ6"/>
<dbReference type="GO" id="GO:0000177">
    <property type="term" value="C:cytoplasmic exosome (RNase complex)"/>
    <property type="evidence" value="ECO:0007669"/>
    <property type="project" value="TreeGrafter"/>
</dbReference>
<dbReference type="PANTHER" id="PTHR11953">
    <property type="entry name" value="EXOSOME COMPLEX COMPONENT"/>
    <property type="match status" value="1"/>
</dbReference>
<keyword evidence="8" id="KW-0539">Nucleus</keyword>
<name>A0A026WSQ6_OOCBI</name>
<dbReference type="Proteomes" id="UP000053097">
    <property type="component" value="Unassembled WGS sequence"/>
</dbReference>
<dbReference type="InterPro" id="IPR036345">
    <property type="entry name" value="ExoRNase_PH_dom2_sf"/>
</dbReference>
<dbReference type="GO" id="GO:0071028">
    <property type="term" value="P:nuclear mRNA surveillance"/>
    <property type="evidence" value="ECO:0007669"/>
    <property type="project" value="TreeGrafter"/>
</dbReference>
<dbReference type="GO" id="GO:0016075">
    <property type="term" value="P:rRNA catabolic process"/>
    <property type="evidence" value="ECO:0007669"/>
    <property type="project" value="TreeGrafter"/>
</dbReference>
<dbReference type="GO" id="GO:0000176">
    <property type="term" value="C:nuclear exosome (RNase complex)"/>
    <property type="evidence" value="ECO:0007669"/>
    <property type="project" value="TreeGrafter"/>
</dbReference>
<dbReference type="CDD" id="cd11371">
    <property type="entry name" value="RNase_PH_MTR3"/>
    <property type="match status" value="1"/>
</dbReference>
<evidence type="ECO:0000256" key="7">
    <source>
        <dbReference type="ARBA" id="ARBA00022884"/>
    </source>
</evidence>
<reference evidence="11 13" key="2">
    <citation type="journal article" date="2018" name="Genome Res.">
        <title>The genomic architecture and molecular evolution of ant odorant receptors.</title>
        <authorList>
            <person name="McKenzie S.K."/>
            <person name="Kronauer D.J.C."/>
        </authorList>
    </citation>
    <scope>NUCLEOTIDE SEQUENCE [LARGE SCALE GENOMIC DNA]</scope>
    <source>
        <strain evidence="11">Clonal line C1</strain>
    </source>
</reference>
<dbReference type="SUPFAM" id="SSF55666">
    <property type="entry name" value="Ribonuclease PH domain 2-like"/>
    <property type="match status" value="1"/>
</dbReference>
<dbReference type="InterPro" id="IPR050080">
    <property type="entry name" value="RNase_PH"/>
</dbReference>
<dbReference type="GO" id="GO:0034475">
    <property type="term" value="P:U4 snRNA 3'-end processing"/>
    <property type="evidence" value="ECO:0007669"/>
    <property type="project" value="TreeGrafter"/>
</dbReference>
<evidence type="ECO:0000256" key="8">
    <source>
        <dbReference type="ARBA" id="ARBA00023242"/>
    </source>
</evidence>
<dbReference type="Pfam" id="PF01138">
    <property type="entry name" value="RNase_PH"/>
    <property type="match status" value="1"/>
</dbReference>
<accession>A0A026WSQ6</accession>
<sequence>MPIDQKRINGPEASVPYDIYIHSELKDNGIQSNGSKRQDGRSNNELRNIFLKAGIITEAKGSAYIEMGNTKVVCSVFDPREIPNKTDYSVKGELYCEFKFAPFSHRKRKMHQQDAEEKEYSSILQRALEPAVCLQEFPNFQIDIYTVVLDNGGSALAAAITAASLALANAGVPMFGLVTASTIGICDDRYLVDPTDAEEEFCSTKSSSDASHNHGTIVQAILPQHGQTSEMFVTGNIDVDTIVHSIDLLSEAHKNICLSVEQCLVKSVFKAFHPNIKKREKK</sequence>
<evidence type="ECO:0000256" key="3">
    <source>
        <dbReference type="ARBA" id="ARBA00006678"/>
    </source>
</evidence>
<keyword evidence="12" id="KW-1185">Reference proteome</keyword>
<keyword evidence="5" id="KW-0698">rRNA processing</keyword>
<comment type="similarity">
    <text evidence="3">Belongs to the RNase PH family.</text>
</comment>